<feature type="region of interest" description="Disordered" evidence="9">
    <location>
        <begin position="975"/>
        <end position="997"/>
    </location>
</feature>
<feature type="region of interest" description="Disordered" evidence="9">
    <location>
        <begin position="363"/>
        <end position="401"/>
    </location>
</feature>
<evidence type="ECO:0000259" key="10">
    <source>
        <dbReference type="PROSITE" id="PS50003"/>
    </source>
</evidence>
<dbReference type="PANTHER" id="PTHR10972:SF205">
    <property type="entry name" value="OXYSTEROL-BINDING PROTEIN 1"/>
    <property type="match status" value="1"/>
</dbReference>
<evidence type="ECO:0000256" key="7">
    <source>
        <dbReference type="RuleBase" id="RU003845"/>
    </source>
</evidence>
<feature type="compositionally biased region" description="Pro residues" evidence="9">
    <location>
        <begin position="321"/>
        <end position="338"/>
    </location>
</feature>
<evidence type="ECO:0000256" key="3">
    <source>
        <dbReference type="ARBA" id="ARBA00022553"/>
    </source>
</evidence>
<name>A0ABP0AFN2_PIPNA</name>
<evidence type="ECO:0000256" key="9">
    <source>
        <dbReference type="SAM" id="MobiDB-lite"/>
    </source>
</evidence>
<evidence type="ECO:0000256" key="2">
    <source>
        <dbReference type="ARBA" id="ARBA00022448"/>
    </source>
</evidence>
<dbReference type="InterPro" id="IPR011993">
    <property type="entry name" value="PH-like_dom_sf"/>
</dbReference>
<dbReference type="Gene3D" id="2.30.29.30">
    <property type="entry name" value="Pleckstrin-homology domain (PH domain)/Phosphotyrosine-binding domain (PTB)"/>
    <property type="match status" value="1"/>
</dbReference>
<feature type="compositionally biased region" description="Basic and acidic residues" evidence="9">
    <location>
        <begin position="386"/>
        <end position="401"/>
    </location>
</feature>
<keyword evidence="4 7" id="KW-0445">Lipid transport</keyword>
<dbReference type="Gene3D" id="2.40.160.120">
    <property type="match status" value="1"/>
</dbReference>
<evidence type="ECO:0000256" key="4">
    <source>
        <dbReference type="ARBA" id="ARBA00023055"/>
    </source>
</evidence>
<keyword evidence="5" id="KW-0446">Lipid-binding</keyword>
<feature type="region of interest" description="Disordered" evidence="9">
    <location>
        <begin position="1"/>
        <end position="26"/>
    </location>
</feature>
<keyword evidence="12" id="KW-1185">Reference proteome</keyword>
<accession>A0ABP0AFN2</accession>
<dbReference type="InterPro" id="IPR018494">
    <property type="entry name" value="Oxysterol-bd_CS"/>
</dbReference>
<keyword evidence="2 7" id="KW-0813">Transport</keyword>
<feature type="region of interest" description="Disordered" evidence="9">
    <location>
        <begin position="318"/>
        <end position="343"/>
    </location>
</feature>
<comment type="similarity">
    <text evidence="1 6">Belongs to the OSBP family.</text>
</comment>
<dbReference type="EMBL" id="OY882866">
    <property type="protein sequence ID" value="CAK6449328.1"/>
    <property type="molecule type" value="Genomic_DNA"/>
</dbReference>
<dbReference type="PROSITE" id="PS01013">
    <property type="entry name" value="OSBP"/>
    <property type="match status" value="1"/>
</dbReference>
<dbReference type="SUPFAM" id="SSF144000">
    <property type="entry name" value="Oxysterol-binding protein-like"/>
    <property type="match status" value="1"/>
</dbReference>
<dbReference type="PROSITE" id="PS50003">
    <property type="entry name" value="PH_DOMAIN"/>
    <property type="match status" value="1"/>
</dbReference>
<evidence type="ECO:0000313" key="12">
    <source>
        <dbReference type="Proteomes" id="UP001314169"/>
    </source>
</evidence>
<keyword evidence="3" id="KW-0597">Phosphoprotein</keyword>
<dbReference type="SMART" id="SM00233">
    <property type="entry name" value="PH"/>
    <property type="match status" value="1"/>
</dbReference>
<evidence type="ECO:0000256" key="8">
    <source>
        <dbReference type="SAM" id="Coils"/>
    </source>
</evidence>
<evidence type="ECO:0000256" key="6">
    <source>
        <dbReference type="RuleBase" id="RU003844"/>
    </source>
</evidence>
<keyword evidence="8" id="KW-0175">Coiled coil</keyword>
<organism evidence="11 12">
    <name type="scientific">Pipistrellus nathusii</name>
    <name type="common">Nathusius' pipistrelle</name>
    <dbReference type="NCBI Taxonomy" id="59473"/>
    <lineage>
        <taxon>Eukaryota</taxon>
        <taxon>Metazoa</taxon>
        <taxon>Chordata</taxon>
        <taxon>Craniata</taxon>
        <taxon>Vertebrata</taxon>
        <taxon>Euteleostomi</taxon>
        <taxon>Mammalia</taxon>
        <taxon>Eutheria</taxon>
        <taxon>Laurasiatheria</taxon>
        <taxon>Chiroptera</taxon>
        <taxon>Yangochiroptera</taxon>
        <taxon>Vespertilionidae</taxon>
        <taxon>Pipistrellus</taxon>
    </lineage>
</organism>
<sequence length="1451" mass="164459">MFRYESLEDCPLDEDEDAFQGLGEEDEEIDQFNDDTFGSGAVDDDWQEAHERLAELEEKLPVAVNEQTGNGERDEMDLLGDHEENLAESLSKMVIENELEDPAIMRAVQTRPVLQPQPGGLNSSIWDGSEVLRRIRGPLLAQEMPTVSVLEYALPQRPPQGPEDDRDLSERALPRRSTSPIIGSPPVRAVPIGTPPKQMAVPSYNQQILCPKPVHVRPPMPPRYPAPYGERMSPNQLCNVPNSSLLGHPFPPSVPPVLSPLQRAQLLGGAQLQPGRMSPSQFARVPGFVGSPLAAMNPKLLQGRVGQMLPPAPGFRAFFSAPPPATPPPPQQHPPGPGPLVQNLRSQAPMFRADTTHLHPQHRRLLHQRQQQNRNQHRNLNGAGDRGSHRNSHQDHLRKDPYANLMLQREKDWVSKIQMMQLQSTDPYLDDFYYQNYFEKLEKLSAAEEIQGDGPKKERTKLITPQVAKLEHAYKPVQFEGSLGKLTVSSVNNPRKMIDAVVTSRSEDDETREKQVRDKRRKTLVIIEKTYSLLLDVEDYERRYLLSLEEDRPALMDERKHKICSMYDNLRGKLPGQERPSDDHFVQIMCIRKGKRMVARILPFLSTEQAADILMTTARNLPFLIKKDAQDEVLPCLLSPFSHLLYHLPSVTVTSLLQQLMNLPQSAVAPAPSNPHLTTVLQNKFGLSLLLLVLSRGEDLQSSDPAAESTENNQWMQVMFMATRELLRIPQAALAKPVSIPTNLVSLFSRYVDRQKLNLLETKLQSKAEMRHTCRGTINLATANITVEDSCNFIISNGGAQTYHLKASSEVERQRWVTALELAKAKAVKMLAESDESGDEESVSQTDKTELQNTLRTLSSKVEDLSTCNDLIAKHGTALQRSLSELESLRLPAESNEKIKQVNERATLFRITSNAMINACRDFLMLAQTHSKKWQKSLQYERDQRIRLEETLEQLAKQHNHLERAFRGATVLPAHPSGSAGPGKDQCCSGKGDMSDEDDENEFFDAPEIITMPENLGHKRTGSNISGASSDISLDEQYKHQLEETKKEKRTKIPYKPNYSLNLWSIMKNCIGKELSKIPMPVNFNEPLSMLQRLTEDLEYHELLDRAAKCENSLEQLCYVAAFTVSSYSTTVFRTSKPFNPLLGETFELDRLEENGYQSLCEQVSHHPPAAAHHAESKNGWTLRQEIKITSKFRGKYLSIMPLGTIHCIFKESGHHYTWKKVTTTVHNIIVGKLWIDQSGEIDIINHKTGDKCNLKFVPYSYFSRDVARKVTGEVTDPSGKVHFVLLGTWDEKMDCFKVQPVVGENGGDARQRSCEAEESRVMLWKRNPLPKNAENMYYFSELALTLNAWEAGTAPTDSRLRPDQRLMENGRWDEANAEKQRLEEKQRLARKKREAEAVKATEDGTPYDPYKALWFKREKDPVTKELTHIYRGGYWECKEKQEWTACPDIF</sequence>
<evidence type="ECO:0000256" key="1">
    <source>
        <dbReference type="ARBA" id="ARBA00008842"/>
    </source>
</evidence>
<dbReference type="Pfam" id="PF01237">
    <property type="entry name" value="Oxysterol_BP"/>
    <property type="match status" value="1"/>
</dbReference>
<gene>
    <name evidence="11" type="ORF">MPIPNATIZW_LOCUS17634</name>
</gene>
<dbReference type="InterPro" id="IPR037239">
    <property type="entry name" value="OSBP_sf"/>
</dbReference>
<dbReference type="Pfam" id="PF09770">
    <property type="entry name" value="PAT1"/>
    <property type="match status" value="1"/>
</dbReference>
<dbReference type="Proteomes" id="UP001314169">
    <property type="component" value="Chromosome 9"/>
</dbReference>
<evidence type="ECO:0000313" key="11">
    <source>
        <dbReference type="EMBL" id="CAK6449328.1"/>
    </source>
</evidence>
<dbReference type="SUPFAM" id="SSF50729">
    <property type="entry name" value="PH domain-like"/>
    <property type="match status" value="1"/>
</dbReference>
<feature type="coiled-coil region" evidence="8">
    <location>
        <begin position="938"/>
        <end position="965"/>
    </location>
</feature>
<dbReference type="PANTHER" id="PTHR10972">
    <property type="entry name" value="OXYSTEROL-BINDING PROTEIN-RELATED"/>
    <property type="match status" value="1"/>
</dbReference>
<dbReference type="InterPro" id="IPR001849">
    <property type="entry name" value="PH_domain"/>
</dbReference>
<protein>
    <recommendedName>
        <fullName evidence="7">Oxysterol-binding protein</fullName>
    </recommendedName>
</protein>
<evidence type="ECO:0000256" key="5">
    <source>
        <dbReference type="ARBA" id="ARBA00023121"/>
    </source>
</evidence>
<dbReference type="InterPro" id="IPR000648">
    <property type="entry name" value="Oxysterol-bd"/>
</dbReference>
<proteinExistence type="inferred from homology"/>
<dbReference type="InterPro" id="IPR019167">
    <property type="entry name" value="PAT1_dom"/>
</dbReference>
<feature type="domain" description="PH" evidence="10">
    <location>
        <begin position="692"/>
        <end position="825"/>
    </location>
</feature>
<reference evidence="11" key="1">
    <citation type="submission" date="2023-12" db="EMBL/GenBank/DDBJ databases">
        <authorList>
            <person name="Brown T."/>
        </authorList>
    </citation>
    <scope>NUCLEOTIDE SEQUENCE</scope>
</reference>
<feature type="coiled-coil region" evidence="8">
    <location>
        <begin position="1373"/>
        <end position="1402"/>
    </location>
</feature>
<feature type="compositionally biased region" description="Acidic residues" evidence="9">
    <location>
        <begin position="7"/>
        <end position="26"/>
    </location>
</feature>
<feature type="compositionally biased region" description="Low complexity" evidence="9">
    <location>
        <begin position="368"/>
        <end position="381"/>
    </location>
</feature>